<organism evidence="1 2">
    <name type="scientific">Bariatricus massiliensis</name>
    <dbReference type="NCBI Taxonomy" id="1745713"/>
    <lineage>
        <taxon>Bacteria</taxon>
        <taxon>Bacillati</taxon>
        <taxon>Bacillota</taxon>
        <taxon>Clostridia</taxon>
        <taxon>Lachnospirales</taxon>
        <taxon>Lachnospiraceae</taxon>
        <taxon>Bariatricus</taxon>
    </lineage>
</organism>
<evidence type="ECO:0008006" key="3">
    <source>
        <dbReference type="Google" id="ProtNLM"/>
    </source>
</evidence>
<dbReference type="SUPFAM" id="SSF52540">
    <property type="entry name" value="P-loop containing nucleoside triphosphate hydrolases"/>
    <property type="match status" value="1"/>
</dbReference>
<keyword evidence="2" id="KW-1185">Reference proteome</keyword>
<reference evidence="1 2" key="1">
    <citation type="submission" date="2021-10" db="EMBL/GenBank/DDBJ databases">
        <title>Collection of gut derived symbiotic bacterial strains cultured from healthy donors.</title>
        <authorList>
            <person name="Lin H."/>
            <person name="Littmann E."/>
            <person name="Kohout C."/>
            <person name="Pamer E.G."/>
        </authorList>
    </citation>
    <scope>NUCLEOTIDE SEQUENCE [LARGE SCALE GENOMIC DNA]</scope>
    <source>
        <strain evidence="1 2">DFI.1.165</strain>
    </source>
</reference>
<sequence length="39" mass="4154">MSVRRNSVYGLLGPNGSGKSKLLVLDVNWGNSFSRVSSA</sequence>
<comment type="caution">
    <text evidence="1">The sequence shown here is derived from an EMBL/GenBank/DDBJ whole genome shotgun (WGS) entry which is preliminary data.</text>
</comment>
<gene>
    <name evidence="1" type="ORF">LIZ65_09665</name>
</gene>
<dbReference type="InterPro" id="IPR027417">
    <property type="entry name" value="P-loop_NTPase"/>
</dbReference>
<proteinExistence type="predicted"/>
<dbReference type="Proteomes" id="UP001299546">
    <property type="component" value="Unassembled WGS sequence"/>
</dbReference>
<name>A0ABS8DHL2_9FIRM</name>
<evidence type="ECO:0000313" key="1">
    <source>
        <dbReference type="EMBL" id="MCB7387557.1"/>
    </source>
</evidence>
<evidence type="ECO:0000313" key="2">
    <source>
        <dbReference type="Proteomes" id="UP001299546"/>
    </source>
</evidence>
<protein>
    <recommendedName>
        <fullName evidence="3">ABC transporter domain-containing protein</fullName>
    </recommendedName>
</protein>
<accession>A0ABS8DHL2</accession>
<dbReference type="EMBL" id="JAJCIS010000005">
    <property type="protein sequence ID" value="MCB7387557.1"/>
    <property type="molecule type" value="Genomic_DNA"/>
</dbReference>